<dbReference type="PANTHER" id="PTHR30055">
    <property type="entry name" value="HTH-TYPE TRANSCRIPTIONAL REGULATOR RUTR"/>
    <property type="match status" value="1"/>
</dbReference>
<proteinExistence type="predicted"/>
<dbReference type="InterPro" id="IPR009057">
    <property type="entry name" value="Homeodomain-like_sf"/>
</dbReference>
<dbReference type="SUPFAM" id="SSF46689">
    <property type="entry name" value="Homeodomain-like"/>
    <property type="match status" value="1"/>
</dbReference>
<protein>
    <submittedName>
        <fullName evidence="7">TetR/AcrR family transcriptional regulator</fullName>
    </submittedName>
</protein>
<dbReference type="InterPro" id="IPR001647">
    <property type="entry name" value="HTH_TetR"/>
</dbReference>
<evidence type="ECO:0000313" key="7">
    <source>
        <dbReference type="EMBL" id="MFC0595431.1"/>
    </source>
</evidence>
<dbReference type="InterPro" id="IPR036271">
    <property type="entry name" value="Tet_transcr_reg_TetR-rel_C_sf"/>
</dbReference>
<dbReference type="PANTHER" id="PTHR30055:SF234">
    <property type="entry name" value="HTH-TYPE TRANSCRIPTIONAL REGULATOR BETI"/>
    <property type="match status" value="1"/>
</dbReference>
<dbReference type="InterPro" id="IPR049445">
    <property type="entry name" value="TetR_SbtR-like_C"/>
</dbReference>
<keyword evidence="1" id="KW-0805">Transcription regulation</keyword>
<feature type="domain" description="HTH tetR-type" evidence="6">
    <location>
        <begin position="25"/>
        <end position="85"/>
    </location>
</feature>
<dbReference type="RefSeq" id="WP_188847857.1">
    <property type="nucleotide sequence ID" value="NZ_BMPJ01000023.1"/>
</dbReference>
<dbReference type="EMBL" id="JBHLTW010000016">
    <property type="protein sequence ID" value="MFC0595431.1"/>
    <property type="molecule type" value="Genomic_DNA"/>
</dbReference>
<dbReference type="Gene3D" id="1.10.357.10">
    <property type="entry name" value="Tetracycline Repressor, domain 2"/>
    <property type="match status" value="1"/>
</dbReference>
<evidence type="ECO:0000256" key="1">
    <source>
        <dbReference type="ARBA" id="ARBA00023015"/>
    </source>
</evidence>
<name>A0ABV6Q010_9DEIN</name>
<evidence type="ECO:0000256" key="5">
    <source>
        <dbReference type="SAM" id="MobiDB-lite"/>
    </source>
</evidence>
<dbReference type="Pfam" id="PF00440">
    <property type="entry name" value="TetR_N"/>
    <property type="match status" value="1"/>
</dbReference>
<keyword evidence="2 4" id="KW-0238">DNA-binding</keyword>
<reference evidence="7 8" key="1">
    <citation type="submission" date="2024-09" db="EMBL/GenBank/DDBJ databases">
        <authorList>
            <person name="Sun Q."/>
            <person name="Mori K."/>
        </authorList>
    </citation>
    <scope>NUCLEOTIDE SEQUENCE [LARGE SCALE GENOMIC DNA]</scope>
    <source>
        <strain evidence="7 8">NCAIM B.02340</strain>
    </source>
</reference>
<dbReference type="PRINTS" id="PR00455">
    <property type="entry name" value="HTHTETR"/>
</dbReference>
<keyword evidence="8" id="KW-1185">Reference proteome</keyword>
<dbReference type="Proteomes" id="UP001589830">
    <property type="component" value="Unassembled WGS sequence"/>
</dbReference>
<evidence type="ECO:0000256" key="3">
    <source>
        <dbReference type="ARBA" id="ARBA00023163"/>
    </source>
</evidence>
<comment type="caution">
    <text evidence="7">The sequence shown here is derived from an EMBL/GenBank/DDBJ whole genome shotgun (WGS) entry which is preliminary data.</text>
</comment>
<sequence>MKGKGGHGKVRFVAATPSPPGESVRDKKRAILEATLAVLRERGLSGLKMEEVARRAEVGKGTIYLYFRDKRDLLKALVEERTWAFYRQVEAEVRRKAPFFERLERILALRLDWVSEWRGLWAAVAREAEKDPTPWLQGLHQHYLALLEELVQSGKEEGAVRQDLPSRATAAVIAALGCTPQLEVEAYLEHLLGVLRKGVAP</sequence>
<keyword evidence="3" id="KW-0804">Transcription</keyword>
<evidence type="ECO:0000256" key="2">
    <source>
        <dbReference type="ARBA" id="ARBA00023125"/>
    </source>
</evidence>
<evidence type="ECO:0000259" key="6">
    <source>
        <dbReference type="PROSITE" id="PS50977"/>
    </source>
</evidence>
<gene>
    <name evidence="7" type="ORF">ACFFFP_04530</name>
</gene>
<organism evidence="7 8">
    <name type="scientific">Thermus composti</name>
    <dbReference type="NCBI Taxonomy" id="532059"/>
    <lineage>
        <taxon>Bacteria</taxon>
        <taxon>Thermotogati</taxon>
        <taxon>Deinococcota</taxon>
        <taxon>Deinococci</taxon>
        <taxon>Thermales</taxon>
        <taxon>Thermaceae</taxon>
        <taxon>Thermus</taxon>
    </lineage>
</organism>
<dbReference type="InterPro" id="IPR050109">
    <property type="entry name" value="HTH-type_TetR-like_transc_reg"/>
</dbReference>
<feature type="region of interest" description="Disordered" evidence="5">
    <location>
        <begin position="1"/>
        <end position="24"/>
    </location>
</feature>
<feature type="DNA-binding region" description="H-T-H motif" evidence="4">
    <location>
        <begin position="48"/>
        <end position="67"/>
    </location>
</feature>
<evidence type="ECO:0000313" key="8">
    <source>
        <dbReference type="Proteomes" id="UP001589830"/>
    </source>
</evidence>
<feature type="compositionally biased region" description="Basic residues" evidence="5">
    <location>
        <begin position="1"/>
        <end position="10"/>
    </location>
</feature>
<dbReference type="SUPFAM" id="SSF48498">
    <property type="entry name" value="Tetracyclin repressor-like, C-terminal domain"/>
    <property type="match status" value="1"/>
</dbReference>
<evidence type="ECO:0000256" key="4">
    <source>
        <dbReference type="PROSITE-ProRule" id="PRU00335"/>
    </source>
</evidence>
<dbReference type="Pfam" id="PF21597">
    <property type="entry name" value="TetR_C_43"/>
    <property type="match status" value="1"/>
</dbReference>
<dbReference type="PROSITE" id="PS50977">
    <property type="entry name" value="HTH_TETR_2"/>
    <property type="match status" value="1"/>
</dbReference>
<accession>A0ABV6Q010</accession>